<accession>A0A9W9T2Z3</accession>
<dbReference type="EMBL" id="JAPQKP010000002">
    <property type="protein sequence ID" value="KAJ5207572.1"/>
    <property type="molecule type" value="Genomic_DNA"/>
</dbReference>
<reference evidence="3" key="1">
    <citation type="submission" date="2022-11" db="EMBL/GenBank/DDBJ databases">
        <authorList>
            <person name="Petersen C."/>
        </authorList>
    </citation>
    <scope>NUCLEOTIDE SEQUENCE</scope>
    <source>
        <strain evidence="3">IBT 16849</strain>
    </source>
</reference>
<sequence length="73" mass="8494">MAKDKSARSTLPPRSEQDKQKELKKGKAEALARRNEKLARRNPDRIQRQINSFKEAEESGQNYDHVIRSSSKR</sequence>
<dbReference type="Proteomes" id="UP001150879">
    <property type="component" value="Unassembled WGS sequence"/>
</dbReference>
<dbReference type="AlphaFoldDB" id="A0A9W9T2Z3"/>
<evidence type="ECO:0000256" key="1">
    <source>
        <dbReference type="SAM" id="MobiDB-lite"/>
    </source>
</evidence>
<evidence type="ECO:0000313" key="4">
    <source>
        <dbReference type="Proteomes" id="UP001150879"/>
    </source>
</evidence>
<feature type="region of interest" description="Disordered" evidence="1">
    <location>
        <begin position="1"/>
        <end position="73"/>
    </location>
</feature>
<organism evidence="3 4">
    <name type="scientific">Penicillium cf. griseofulvum</name>
    <dbReference type="NCBI Taxonomy" id="2972120"/>
    <lineage>
        <taxon>Eukaryota</taxon>
        <taxon>Fungi</taxon>
        <taxon>Dikarya</taxon>
        <taxon>Ascomycota</taxon>
        <taxon>Pezizomycotina</taxon>
        <taxon>Eurotiomycetes</taxon>
        <taxon>Eurotiomycetidae</taxon>
        <taxon>Eurotiales</taxon>
        <taxon>Aspergillaceae</taxon>
        <taxon>Penicillium</taxon>
    </lineage>
</organism>
<dbReference type="InterPro" id="IPR019007">
    <property type="entry name" value="Wbp11/ELF5/Saf1_N"/>
</dbReference>
<name>A0A9W9T2Z3_9EURO</name>
<feature type="domain" description="Wbp11/ELF5/Saf1 N-terminal" evidence="2">
    <location>
        <begin position="17"/>
        <end position="64"/>
    </location>
</feature>
<proteinExistence type="predicted"/>
<keyword evidence="4" id="KW-1185">Reference proteome</keyword>
<protein>
    <recommendedName>
        <fullName evidence="2">Wbp11/ELF5/Saf1 N-terminal domain-containing protein</fullName>
    </recommendedName>
</protein>
<dbReference type="GO" id="GO:0006396">
    <property type="term" value="P:RNA processing"/>
    <property type="evidence" value="ECO:0007669"/>
    <property type="project" value="InterPro"/>
</dbReference>
<gene>
    <name evidence="3" type="ORF">N7472_004020</name>
</gene>
<evidence type="ECO:0000313" key="3">
    <source>
        <dbReference type="EMBL" id="KAJ5207572.1"/>
    </source>
</evidence>
<dbReference type="Pfam" id="PF09429">
    <property type="entry name" value="Wbp11"/>
    <property type="match status" value="1"/>
</dbReference>
<reference evidence="3" key="2">
    <citation type="journal article" date="2023" name="IMA Fungus">
        <title>Comparative genomic study of the Penicillium genus elucidates a diverse pangenome and 15 lateral gene transfer events.</title>
        <authorList>
            <person name="Petersen C."/>
            <person name="Sorensen T."/>
            <person name="Nielsen M.R."/>
            <person name="Sondergaard T.E."/>
            <person name="Sorensen J.L."/>
            <person name="Fitzpatrick D.A."/>
            <person name="Frisvad J.C."/>
            <person name="Nielsen K.L."/>
        </authorList>
    </citation>
    <scope>NUCLEOTIDE SEQUENCE</scope>
    <source>
        <strain evidence="3">IBT 16849</strain>
    </source>
</reference>
<evidence type="ECO:0000259" key="2">
    <source>
        <dbReference type="Pfam" id="PF09429"/>
    </source>
</evidence>
<comment type="caution">
    <text evidence="3">The sequence shown here is derived from an EMBL/GenBank/DDBJ whole genome shotgun (WGS) entry which is preliminary data.</text>
</comment>
<feature type="compositionally biased region" description="Basic and acidic residues" evidence="1">
    <location>
        <begin position="15"/>
        <end position="47"/>
    </location>
</feature>